<keyword evidence="7" id="KW-0625">Polysaccharide transport</keyword>
<evidence type="ECO:0000256" key="3">
    <source>
        <dbReference type="ARBA" id="ARBA00022448"/>
    </source>
</evidence>
<evidence type="ECO:0000313" key="12">
    <source>
        <dbReference type="Proteomes" id="UP000472580"/>
    </source>
</evidence>
<evidence type="ECO:0000256" key="6">
    <source>
        <dbReference type="ARBA" id="ARBA00022989"/>
    </source>
</evidence>
<feature type="transmembrane region" description="Helical" evidence="9">
    <location>
        <begin position="73"/>
        <end position="94"/>
    </location>
</feature>
<dbReference type="PANTHER" id="PTHR30413:SF10">
    <property type="entry name" value="CAPSULE POLYSACCHARIDE EXPORT INNER-MEMBRANE PROTEIN CTRC"/>
    <property type="match status" value="1"/>
</dbReference>
<comment type="subcellular location">
    <subcellularLocation>
        <location evidence="1">Cell membrane</location>
        <topology evidence="1">Multi-pass membrane protein</topology>
    </subcellularLocation>
</comment>
<evidence type="ECO:0000256" key="5">
    <source>
        <dbReference type="ARBA" id="ARBA00022692"/>
    </source>
</evidence>
<feature type="transmembrane region" description="Helical" evidence="9">
    <location>
        <begin position="234"/>
        <end position="252"/>
    </location>
</feature>
<evidence type="ECO:0000256" key="9">
    <source>
        <dbReference type="SAM" id="Phobius"/>
    </source>
</evidence>
<dbReference type="AlphaFoldDB" id="A0A6L6YI02"/>
<keyword evidence="8 9" id="KW-0472">Membrane</keyword>
<evidence type="ECO:0000259" key="10">
    <source>
        <dbReference type="Pfam" id="PF01061"/>
    </source>
</evidence>
<keyword evidence="4" id="KW-1003">Cell membrane</keyword>
<dbReference type="Proteomes" id="UP000472580">
    <property type="component" value="Unassembled WGS sequence"/>
</dbReference>
<evidence type="ECO:0000256" key="1">
    <source>
        <dbReference type="ARBA" id="ARBA00004651"/>
    </source>
</evidence>
<dbReference type="GO" id="GO:0015920">
    <property type="term" value="P:lipopolysaccharide transport"/>
    <property type="evidence" value="ECO:0007669"/>
    <property type="project" value="TreeGrafter"/>
</dbReference>
<keyword evidence="6 9" id="KW-1133">Transmembrane helix</keyword>
<dbReference type="GO" id="GO:0140359">
    <property type="term" value="F:ABC-type transporter activity"/>
    <property type="evidence" value="ECO:0007669"/>
    <property type="project" value="InterPro"/>
</dbReference>
<dbReference type="InterPro" id="IPR013525">
    <property type="entry name" value="ABC2_TM"/>
</dbReference>
<dbReference type="OrthoDB" id="9796017at2"/>
<evidence type="ECO:0000256" key="8">
    <source>
        <dbReference type="ARBA" id="ARBA00023136"/>
    </source>
</evidence>
<keyword evidence="3" id="KW-0813">Transport</keyword>
<dbReference type="GO" id="GO:0015774">
    <property type="term" value="P:polysaccharide transport"/>
    <property type="evidence" value="ECO:0007669"/>
    <property type="project" value="UniProtKB-KW"/>
</dbReference>
<name>A0A6L6YI02_9BURK</name>
<organism evidence="11 12">
    <name type="scientific">Parasutterella muris</name>
    <dbReference type="NCBI Taxonomy" id="2565572"/>
    <lineage>
        <taxon>Bacteria</taxon>
        <taxon>Pseudomonadati</taxon>
        <taxon>Pseudomonadota</taxon>
        <taxon>Betaproteobacteria</taxon>
        <taxon>Burkholderiales</taxon>
        <taxon>Sutterellaceae</taxon>
        <taxon>Parasutterella</taxon>
    </lineage>
</organism>
<keyword evidence="5 9" id="KW-0812">Transmembrane</keyword>
<reference evidence="11 12" key="1">
    <citation type="submission" date="2019-12" db="EMBL/GenBank/DDBJ databases">
        <title>Microbes associate with the intestines of laboratory mice.</title>
        <authorList>
            <person name="Navarre W."/>
            <person name="Wong E."/>
        </authorList>
    </citation>
    <scope>NUCLEOTIDE SEQUENCE [LARGE SCALE GENOMIC DNA]</scope>
    <source>
        <strain evidence="11 12">NM82_D38</strain>
    </source>
</reference>
<evidence type="ECO:0000313" key="11">
    <source>
        <dbReference type="EMBL" id="MVX56472.1"/>
    </source>
</evidence>
<keyword evidence="12" id="KW-1185">Reference proteome</keyword>
<feature type="transmembrane region" description="Helical" evidence="9">
    <location>
        <begin position="39"/>
        <end position="61"/>
    </location>
</feature>
<feature type="domain" description="ABC-2 type transporter transmembrane" evidence="10">
    <location>
        <begin position="23"/>
        <end position="223"/>
    </location>
</feature>
<sequence length="263" mass="30265">MTNFLGFSDILQGIRTISLPLYLARADIRQRYRRSTLGPFWITISTGVMIGTIGLIFGGLFKTPMSEFLPFLTAGLIIWSFISQTIIEATTVFVSAEPIIKQLPIPLFTHVIRMVARNFYIFLHNILIFPIVLLIVQKGVGEELVLSVVGLLLLIVNLLWISLLLGIICARYRDMTQIVVSLLQIFFYVTPIIWMPKLLPERTDVMILDPNPFYHVIQIVRAPLLEECPTLTNWNFSILFALLGWTFTIILFNKYRKRIAYWL</sequence>
<protein>
    <submittedName>
        <fullName evidence="11">ABC transporter permease</fullName>
    </submittedName>
</protein>
<feature type="transmembrane region" description="Helical" evidence="9">
    <location>
        <begin position="115"/>
        <end position="136"/>
    </location>
</feature>
<keyword evidence="7" id="KW-0762">Sugar transport</keyword>
<dbReference type="GO" id="GO:0005886">
    <property type="term" value="C:plasma membrane"/>
    <property type="evidence" value="ECO:0007669"/>
    <property type="project" value="UniProtKB-SubCell"/>
</dbReference>
<comment type="caution">
    <text evidence="11">The sequence shown here is derived from an EMBL/GenBank/DDBJ whole genome shotgun (WGS) entry which is preliminary data.</text>
</comment>
<evidence type="ECO:0000256" key="4">
    <source>
        <dbReference type="ARBA" id="ARBA00022475"/>
    </source>
</evidence>
<dbReference type="PANTHER" id="PTHR30413">
    <property type="entry name" value="INNER MEMBRANE TRANSPORT PERMEASE"/>
    <property type="match status" value="1"/>
</dbReference>
<dbReference type="EMBL" id="WSRP01000010">
    <property type="protein sequence ID" value="MVX56472.1"/>
    <property type="molecule type" value="Genomic_DNA"/>
</dbReference>
<dbReference type="RefSeq" id="WP_160334902.1">
    <property type="nucleotide sequence ID" value="NZ_WSRP01000010.1"/>
</dbReference>
<gene>
    <name evidence="11" type="ORF">E5987_04525</name>
</gene>
<proteinExistence type="inferred from homology"/>
<evidence type="ECO:0000256" key="7">
    <source>
        <dbReference type="ARBA" id="ARBA00023047"/>
    </source>
</evidence>
<accession>A0A6L6YI02</accession>
<feature type="transmembrane region" description="Helical" evidence="9">
    <location>
        <begin position="148"/>
        <end position="168"/>
    </location>
</feature>
<evidence type="ECO:0000256" key="2">
    <source>
        <dbReference type="ARBA" id="ARBA00007783"/>
    </source>
</evidence>
<dbReference type="Pfam" id="PF01061">
    <property type="entry name" value="ABC2_membrane"/>
    <property type="match status" value="1"/>
</dbReference>
<feature type="transmembrane region" description="Helical" evidence="9">
    <location>
        <begin position="175"/>
        <end position="194"/>
    </location>
</feature>
<comment type="similarity">
    <text evidence="2">Belongs to the ABC-2 integral membrane protein family.</text>
</comment>